<name>A0AAV9E7S8_ACOCL</name>
<reference evidence="1" key="1">
    <citation type="journal article" date="2023" name="Nat. Commun.">
        <title>Diploid and tetraploid genomes of Acorus and the evolution of monocots.</title>
        <authorList>
            <person name="Ma L."/>
            <person name="Liu K.W."/>
            <person name="Li Z."/>
            <person name="Hsiao Y.Y."/>
            <person name="Qi Y."/>
            <person name="Fu T."/>
            <person name="Tang G.D."/>
            <person name="Zhang D."/>
            <person name="Sun W.H."/>
            <person name="Liu D.K."/>
            <person name="Li Y."/>
            <person name="Chen G.Z."/>
            <person name="Liu X.D."/>
            <person name="Liao X.Y."/>
            <person name="Jiang Y.T."/>
            <person name="Yu X."/>
            <person name="Hao Y."/>
            <person name="Huang J."/>
            <person name="Zhao X.W."/>
            <person name="Ke S."/>
            <person name="Chen Y.Y."/>
            <person name="Wu W.L."/>
            <person name="Hsu J.L."/>
            <person name="Lin Y.F."/>
            <person name="Huang M.D."/>
            <person name="Li C.Y."/>
            <person name="Huang L."/>
            <person name="Wang Z.W."/>
            <person name="Zhao X."/>
            <person name="Zhong W.Y."/>
            <person name="Peng D.H."/>
            <person name="Ahmad S."/>
            <person name="Lan S."/>
            <person name="Zhang J.S."/>
            <person name="Tsai W.C."/>
            <person name="Van de Peer Y."/>
            <person name="Liu Z.J."/>
        </authorList>
    </citation>
    <scope>NUCLEOTIDE SEQUENCE</scope>
    <source>
        <strain evidence="1">CP</strain>
    </source>
</reference>
<dbReference type="EMBL" id="JAUJYO010000009">
    <property type="protein sequence ID" value="KAK1308032.1"/>
    <property type="molecule type" value="Genomic_DNA"/>
</dbReference>
<accession>A0AAV9E7S8</accession>
<keyword evidence="2" id="KW-1185">Reference proteome</keyword>
<evidence type="ECO:0000313" key="1">
    <source>
        <dbReference type="EMBL" id="KAK1308032.1"/>
    </source>
</evidence>
<dbReference type="Proteomes" id="UP001180020">
    <property type="component" value="Unassembled WGS sequence"/>
</dbReference>
<proteinExistence type="predicted"/>
<reference evidence="1" key="2">
    <citation type="submission" date="2023-06" db="EMBL/GenBank/DDBJ databases">
        <authorList>
            <person name="Ma L."/>
            <person name="Liu K.-W."/>
            <person name="Li Z."/>
            <person name="Hsiao Y.-Y."/>
            <person name="Qi Y."/>
            <person name="Fu T."/>
            <person name="Tang G."/>
            <person name="Zhang D."/>
            <person name="Sun W.-H."/>
            <person name="Liu D.-K."/>
            <person name="Li Y."/>
            <person name="Chen G.-Z."/>
            <person name="Liu X.-D."/>
            <person name="Liao X.-Y."/>
            <person name="Jiang Y.-T."/>
            <person name="Yu X."/>
            <person name="Hao Y."/>
            <person name="Huang J."/>
            <person name="Zhao X.-W."/>
            <person name="Ke S."/>
            <person name="Chen Y.-Y."/>
            <person name="Wu W.-L."/>
            <person name="Hsu J.-L."/>
            <person name="Lin Y.-F."/>
            <person name="Huang M.-D."/>
            <person name="Li C.-Y."/>
            <person name="Huang L."/>
            <person name="Wang Z.-W."/>
            <person name="Zhao X."/>
            <person name="Zhong W.-Y."/>
            <person name="Peng D.-H."/>
            <person name="Ahmad S."/>
            <person name="Lan S."/>
            <person name="Zhang J.-S."/>
            <person name="Tsai W.-C."/>
            <person name="Van De Peer Y."/>
            <person name="Liu Z.-J."/>
        </authorList>
    </citation>
    <scope>NUCLEOTIDE SEQUENCE</scope>
    <source>
        <strain evidence="1">CP</strain>
        <tissue evidence="1">Leaves</tissue>
    </source>
</reference>
<protein>
    <submittedName>
        <fullName evidence="1">Uncharacterized protein</fullName>
    </submittedName>
</protein>
<comment type="caution">
    <text evidence="1">The sequence shown here is derived from an EMBL/GenBank/DDBJ whole genome shotgun (WGS) entry which is preliminary data.</text>
</comment>
<gene>
    <name evidence="1" type="ORF">QJS10_CPA09g00864</name>
</gene>
<organism evidence="1 2">
    <name type="scientific">Acorus calamus</name>
    <name type="common">Sweet flag</name>
    <dbReference type="NCBI Taxonomy" id="4465"/>
    <lineage>
        <taxon>Eukaryota</taxon>
        <taxon>Viridiplantae</taxon>
        <taxon>Streptophyta</taxon>
        <taxon>Embryophyta</taxon>
        <taxon>Tracheophyta</taxon>
        <taxon>Spermatophyta</taxon>
        <taxon>Magnoliopsida</taxon>
        <taxon>Liliopsida</taxon>
        <taxon>Acoraceae</taxon>
        <taxon>Acorus</taxon>
    </lineage>
</organism>
<evidence type="ECO:0000313" key="2">
    <source>
        <dbReference type="Proteomes" id="UP001180020"/>
    </source>
</evidence>
<sequence>MSEGFGGGDCKGFRRSSPDVGIWIEKESKENGNLVFEHVKESGIPGVVEAQEGDLCFLLSETEQGMTL</sequence>
<dbReference type="AlphaFoldDB" id="A0AAV9E7S8"/>